<dbReference type="InterPro" id="IPR050469">
    <property type="entry name" value="Diguanylate_Cyclase"/>
</dbReference>
<organism evidence="4 5">
    <name type="scientific">Herbaspirillum seropedicae (strain SmR1)</name>
    <dbReference type="NCBI Taxonomy" id="757424"/>
    <lineage>
        <taxon>Bacteria</taxon>
        <taxon>Pseudomonadati</taxon>
        <taxon>Pseudomonadota</taxon>
        <taxon>Betaproteobacteria</taxon>
        <taxon>Burkholderiales</taxon>
        <taxon>Oxalobacteraceae</taxon>
        <taxon>Herbaspirillum</taxon>
    </lineage>
</organism>
<dbReference type="GO" id="GO:0052621">
    <property type="term" value="F:diguanylate cyclase activity"/>
    <property type="evidence" value="ECO:0007669"/>
    <property type="project" value="UniProtKB-EC"/>
</dbReference>
<dbReference type="GO" id="GO:0043709">
    <property type="term" value="P:cell adhesion involved in single-species biofilm formation"/>
    <property type="evidence" value="ECO:0007669"/>
    <property type="project" value="TreeGrafter"/>
</dbReference>
<feature type="transmembrane region" description="Helical" evidence="2">
    <location>
        <begin position="288"/>
        <end position="309"/>
    </location>
</feature>
<dbReference type="SUPFAM" id="SSF55073">
    <property type="entry name" value="Nucleotide cyclase"/>
    <property type="match status" value="1"/>
</dbReference>
<dbReference type="FunFam" id="3.30.70.270:FF:000001">
    <property type="entry name" value="Diguanylate cyclase domain protein"/>
    <property type="match status" value="1"/>
</dbReference>
<dbReference type="GO" id="GO:1902201">
    <property type="term" value="P:negative regulation of bacterial-type flagellum-dependent cell motility"/>
    <property type="evidence" value="ECO:0007669"/>
    <property type="project" value="TreeGrafter"/>
</dbReference>
<evidence type="ECO:0000256" key="1">
    <source>
        <dbReference type="ARBA" id="ARBA00012528"/>
    </source>
</evidence>
<dbReference type="InterPro" id="IPR029787">
    <property type="entry name" value="Nucleotide_cyclase"/>
</dbReference>
<evidence type="ECO:0000313" key="5">
    <source>
        <dbReference type="Proteomes" id="UP000000329"/>
    </source>
</evidence>
<dbReference type="InterPro" id="IPR043128">
    <property type="entry name" value="Rev_trsase/Diguanyl_cyclase"/>
</dbReference>
<accession>D8ISU7</accession>
<keyword evidence="2 4" id="KW-0812">Transmembrane</keyword>
<dbReference type="EMBL" id="CP002039">
    <property type="protein sequence ID" value="ADJ65513.1"/>
    <property type="molecule type" value="Genomic_DNA"/>
</dbReference>
<keyword evidence="2" id="KW-1133">Transmembrane helix</keyword>
<dbReference type="PANTHER" id="PTHR45138:SF24">
    <property type="entry name" value="DIGUANYLATE CYCLASE DGCC-RELATED"/>
    <property type="match status" value="1"/>
</dbReference>
<dbReference type="Pfam" id="PF00990">
    <property type="entry name" value="GGDEF"/>
    <property type="match status" value="1"/>
</dbReference>
<dbReference type="PANTHER" id="PTHR45138">
    <property type="entry name" value="REGULATORY COMPONENTS OF SENSORY TRANSDUCTION SYSTEM"/>
    <property type="match status" value="1"/>
</dbReference>
<dbReference type="Proteomes" id="UP000000329">
    <property type="component" value="Chromosome"/>
</dbReference>
<dbReference type="CDD" id="cd12915">
    <property type="entry name" value="PDC2_DGC_like"/>
    <property type="match status" value="1"/>
</dbReference>
<dbReference type="Gene3D" id="3.30.70.270">
    <property type="match status" value="1"/>
</dbReference>
<name>D8ISU7_HERSS</name>
<dbReference type="SMART" id="SM00267">
    <property type="entry name" value="GGDEF"/>
    <property type="match status" value="1"/>
</dbReference>
<evidence type="ECO:0000313" key="4">
    <source>
        <dbReference type="EMBL" id="ADJ65513.1"/>
    </source>
</evidence>
<dbReference type="CDD" id="cd12914">
    <property type="entry name" value="PDC1_DGC_like"/>
    <property type="match status" value="1"/>
</dbReference>
<dbReference type="GO" id="GO:0005886">
    <property type="term" value="C:plasma membrane"/>
    <property type="evidence" value="ECO:0007669"/>
    <property type="project" value="TreeGrafter"/>
</dbReference>
<dbReference type="PROSITE" id="PS50887">
    <property type="entry name" value="GGDEF"/>
    <property type="match status" value="1"/>
</dbReference>
<dbReference type="eggNOG" id="COG3706">
    <property type="taxonomic scope" value="Bacteria"/>
</dbReference>
<dbReference type="AlphaFoldDB" id="D8ISU7"/>
<evidence type="ECO:0000259" key="3">
    <source>
        <dbReference type="PROSITE" id="PS50887"/>
    </source>
</evidence>
<dbReference type="Pfam" id="PF22588">
    <property type="entry name" value="dCache_1_like"/>
    <property type="match status" value="1"/>
</dbReference>
<keyword evidence="5" id="KW-1185">Reference proteome</keyword>
<sequence length="501" mass="56185">MGRLQKYLALILGLIIMMVLSICGASLYEGYRQTRISAITEANNVTLIVQRAISRNMEILSLAMDTLAYRYQHPLDLTHASDEERYNYLFGSTAAAHHITALAILDADGYVRVTSRRSASPSVVVNYSERTYFTVHRDSADAGLFISRPIKANLGNELPVVVLSKRLSRKDGSFDGVVLMALDMSYFRDLFTGLTLGEDGIMSLYSDDGVTYMRVPYHPSSIGREITNNPNFQRLRAMLVDNDGNFFARAHTDGVERLYTFRRIPDAPLIVLLGRSERFIFKTWYDTLYSVLLLLIIFTALAGVLLMLVRRELLKRVAAEKQLEDLARTDGLTGLLNRRSLDEALLAVWQRSQRSPTAGFSTLFIDVDYFKRYNDTYGHEMGDTVLQAVAAVLREHLQRQNDLAGRYGGEEFVVLLEQTDEHGALRMAQQLCEAIYNRGIPHSGSPLGVISVSIGVATMNRAPHQRMEDVLNAADHALYIAKREGRNRVCVAHPGQNDPLA</sequence>
<feature type="transmembrane region" description="Helical" evidence="2">
    <location>
        <begin position="7"/>
        <end position="28"/>
    </location>
</feature>
<dbReference type="InterPro" id="IPR000160">
    <property type="entry name" value="GGDEF_dom"/>
</dbReference>
<dbReference type="Gene3D" id="3.30.450.20">
    <property type="entry name" value="PAS domain"/>
    <property type="match status" value="2"/>
</dbReference>
<proteinExistence type="predicted"/>
<dbReference type="RefSeq" id="WP_013235973.1">
    <property type="nucleotide sequence ID" value="NC_014323.1"/>
</dbReference>
<dbReference type="InterPro" id="IPR054327">
    <property type="entry name" value="His-kinase-like_sensor"/>
</dbReference>
<dbReference type="EC" id="2.7.7.65" evidence="1"/>
<gene>
    <name evidence="4" type="ordered locus">Hsero_4042</name>
</gene>
<dbReference type="NCBIfam" id="TIGR00254">
    <property type="entry name" value="GGDEF"/>
    <property type="match status" value="1"/>
</dbReference>
<dbReference type="HOGENOM" id="CLU_000445_134_3_4"/>
<dbReference type="GeneID" id="29391880"/>
<feature type="domain" description="GGDEF" evidence="3">
    <location>
        <begin position="358"/>
        <end position="494"/>
    </location>
</feature>
<reference evidence="4 5" key="1">
    <citation type="submission" date="2010-04" db="EMBL/GenBank/DDBJ databases">
        <title>The genome of Herbaspirillum seropedicae SmR1, an endophytic, nitrogen-fixing, plant-growth promoting beta-Proteobacteria.</title>
        <authorList>
            <person name="Pedrosa F.O."/>
            <person name="Monteiro R.A."/>
            <person name="Wassem R."/>
            <person name="Cruz L.M."/>
            <person name="Ayub R.A."/>
            <person name="Colauto N.B."/>
            <person name="Fernandez M.A."/>
            <person name="Fungaro M.H.P."/>
            <person name="Grisard E.C."/>
            <person name="Hungria M."/>
            <person name="Madeira H.M.F."/>
            <person name="Nodari R.O."/>
            <person name="Osaku C.A."/>
            <person name="Petzl-Erler M.L."/>
            <person name="Terenzi H."/>
            <person name="Vieira L.G.E."/>
            <person name="Almeida M.I.M."/>
            <person name="Alves L.R."/>
            <person name="Arantes O.M.N."/>
            <person name="Balsanelli E."/>
            <person name="Barcellos F.G."/>
            <person name="Baura V.A."/>
            <person name="Binde D.R."/>
            <person name="Campo R.J."/>
            <person name="Chubatsu L.S."/>
            <person name="Chueire L.M.O."/>
            <person name="Ciferri R.R."/>
            <person name="Correa L.C."/>
            <person name="da Conceicao Silva J.L."/>
            <person name="Dabul A.N.G."/>
            <person name="Dambros B.P."/>
            <person name="Faoro H."/>
            <person name="Favetti A."/>
            <person name="Friedermann G."/>
            <person name="Furlaneto M.C."/>
            <person name="Gasques L.S."/>
            <person name="Gimenes C.C.T."/>
            <person name="Gioppo N.M.R."/>
            <person name="Glienke-Blanco C."/>
            <person name="Godoy L.P."/>
            <person name="Guerra M.P."/>
            <person name="Karp S."/>
            <person name="Kava-Cordeiro V."/>
            <person name="Margarido V.P."/>
            <person name="Mathioni S.M."/>
            <person name="Menck-Soares M.A."/>
            <person name="Murace N.K."/>
            <person name="Nicolas M.F."/>
            <person name="Oliveira C.E.C."/>
            <person name="Pagnan N.A.B."/>
            <person name="Pamphile J.A."/>
            <person name="Patussi E.V."/>
            <person name="Pereira L.F.P."/>
            <person name="Pereira-Ferrari L."/>
            <person name="Pinto F.G.S."/>
            <person name="Precoma C."/>
            <person name="Prioli A.J."/>
            <person name="Prioli S.M.A.P."/>
            <person name="Raittz R.T."/>
            <person name="Ramos H.J.O."/>
            <person name="Ribeiro E.M.S.F."/>
            <person name="Rigo L.U."/>
            <person name="Rocha C.L.M.S.C."/>
            <person name="Rocha S.N."/>
            <person name="Santos K."/>
            <person name="Satori D."/>
            <person name="Silva A.G."/>
            <person name="Simao R.C.G."/>
            <person name="Soares M.A.M."/>
            <person name="Souza E.M."/>
            <person name="Steffens M.B.R."/>
            <person name="Steindel M."/>
            <person name="Tadra-Sfeir M.Z."/>
            <person name="Takahashi E.K."/>
            <person name="Torres R.A."/>
            <person name="Valle J.S."/>
            <person name="Vernal J.I."/>
            <person name="Vilas-Boas L.A."/>
            <person name="Watanabe M.A.E."/>
            <person name="Weiss V.A."/>
            <person name="Yates M.A."/>
            <person name="Souza E.M."/>
        </authorList>
    </citation>
    <scope>NUCLEOTIDE SEQUENCE [LARGE SCALE GENOMIC DNA]</scope>
    <source>
        <strain evidence="4 5">SmR1</strain>
    </source>
</reference>
<keyword evidence="2" id="KW-0472">Membrane</keyword>
<dbReference type="STRING" id="757424.Hsero_4042"/>
<dbReference type="CDD" id="cd01949">
    <property type="entry name" value="GGDEF"/>
    <property type="match status" value="1"/>
</dbReference>
<dbReference type="KEGG" id="hse:Hsero_4042"/>
<protein>
    <recommendedName>
        <fullName evidence="1">diguanylate cyclase</fullName>
        <ecNumber evidence="1">2.7.7.65</ecNumber>
    </recommendedName>
</protein>
<evidence type="ECO:0000256" key="2">
    <source>
        <dbReference type="SAM" id="Phobius"/>
    </source>
</evidence>